<protein>
    <submittedName>
        <fullName evidence="1">Uncharacterized protein</fullName>
    </submittedName>
</protein>
<gene>
    <name evidence="1" type="ORF">ACHE_10182A</name>
</gene>
<dbReference type="EMBL" id="AP024416">
    <property type="protein sequence ID" value="BCR82780.1"/>
    <property type="molecule type" value="Genomic_DNA"/>
</dbReference>
<evidence type="ECO:0000313" key="1">
    <source>
        <dbReference type="EMBL" id="BCR82780.1"/>
    </source>
</evidence>
<evidence type="ECO:0000313" key="2">
    <source>
        <dbReference type="Proteomes" id="UP000637239"/>
    </source>
</evidence>
<dbReference type="Proteomes" id="UP000637239">
    <property type="component" value="Chromosome 1"/>
</dbReference>
<reference evidence="1" key="2">
    <citation type="submission" date="2021-02" db="EMBL/GenBank/DDBJ databases">
        <title>Aspergillus chevalieri M1 genome sequence.</title>
        <authorList>
            <person name="Kadooka C."/>
            <person name="Mori K."/>
            <person name="Futagami T."/>
        </authorList>
    </citation>
    <scope>NUCLEOTIDE SEQUENCE</scope>
    <source>
        <strain evidence="1">M1</strain>
    </source>
</reference>
<reference evidence="1" key="1">
    <citation type="submission" date="2021-01" db="EMBL/GenBank/DDBJ databases">
        <authorList>
            <consortium name="Aspergillus chevalieri M1 genome sequencing consortium"/>
            <person name="Kazuki M."/>
            <person name="Futagami T."/>
        </authorList>
    </citation>
    <scope>NUCLEOTIDE SEQUENCE</scope>
    <source>
        <strain evidence="1">M1</strain>
    </source>
</reference>
<keyword evidence="2" id="KW-1185">Reference proteome</keyword>
<name>A0A7R7VDK1_ASPCH</name>
<proteinExistence type="predicted"/>
<sequence length="70" mass="8273">MYYQNRPTAVTRYPCVCPFWPRNARDSNNTVHYDPARKQEINLENQPIDNMDVTHCTLAPFTPDDERDTE</sequence>
<dbReference type="AlphaFoldDB" id="A0A7R7VDK1"/>
<accession>A0A7R7VDK1</accession>
<dbReference type="KEGG" id="ache:ACHE_10182A"/>
<dbReference type="RefSeq" id="XP_043131302.1">
    <property type="nucleotide sequence ID" value="XM_043276431.1"/>
</dbReference>
<dbReference type="GeneID" id="66977139"/>
<organism evidence="1 2">
    <name type="scientific">Aspergillus chevalieri</name>
    <name type="common">Eurotium chevalieri</name>
    <dbReference type="NCBI Taxonomy" id="182096"/>
    <lineage>
        <taxon>Eukaryota</taxon>
        <taxon>Fungi</taxon>
        <taxon>Dikarya</taxon>
        <taxon>Ascomycota</taxon>
        <taxon>Pezizomycotina</taxon>
        <taxon>Eurotiomycetes</taxon>
        <taxon>Eurotiomycetidae</taxon>
        <taxon>Eurotiales</taxon>
        <taxon>Aspergillaceae</taxon>
        <taxon>Aspergillus</taxon>
        <taxon>Aspergillus subgen. Aspergillus</taxon>
    </lineage>
</organism>